<sequence length="174" mass="19506">MEKQIGRSNILVDELVHEYHSIDMTSNLARQATLCKKEAFKTKEDDESAAQEIKASSDFENDIEVDENLRKKFFHLNSNLVEGSSKKRTNSKELEKSVKKKALSDITNANNKGLQSSKQDTKESQVSIGDIKSKSSVDLDVLTKEDKEAIVMKYSGKNDVDAMYGNLSSKVKLI</sequence>
<keyword evidence="3" id="KW-1185">Reference proteome</keyword>
<accession>A0A9D4ZMC3</accession>
<evidence type="ECO:0000256" key="1">
    <source>
        <dbReference type="SAM" id="MobiDB-lite"/>
    </source>
</evidence>
<feature type="region of interest" description="Disordered" evidence="1">
    <location>
        <begin position="105"/>
        <end position="127"/>
    </location>
</feature>
<gene>
    <name evidence="2" type="ORF">GOP47_0003907</name>
</gene>
<reference evidence="2" key="1">
    <citation type="submission" date="2021-01" db="EMBL/GenBank/DDBJ databases">
        <title>Adiantum capillus-veneris genome.</title>
        <authorList>
            <person name="Fang Y."/>
            <person name="Liao Q."/>
        </authorList>
    </citation>
    <scope>NUCLEOTIDE SEQUENCE</scope>
    <source>
        <strain evidence="2">H3</strain>
        <tissue evidence="2">Leaf</tissue>
    </source>
</reference>
<organism evidence="2 3">
    <name type="scientific">Adiantum capillus-veneris</name>
    <name type="common">Maidenhair fern</name>
    <dbReference type="NCBI Taxonomy" id="13818"/>
    <lineage>
        <taxon>Eukaryota</taxon>
        <taxon>Viridiplantae</taxon>
        <taxon>Streptophyta</taxon>
        <taxon>Embryophyta</taxon>
        <taxon>Tracheophyta</taxon>
        <taxon>Polypodiopsida</taxon>
        <taxon>Polypodiidae</taxon>
        <taxon>Polypodiales</taxon>
        <taxon>Pteridineae</taxon>
        <taxon>Pteridaceae</taxon>
        <taxon>Vittarioideae</taxon>
        <taxon>Adiantum</taxon>
    </lineage>
</organism>
<proteinExistence type="predicted"/>
<name>A0A9D4ZMC3_ADICA</name>
<dbReference type="Proteomes" id="UP000886520">
    <property type="component" value="Chromosome 4"/>
</dbReference>
<evidence type="ECO:0000313" key="2">
    <source>
        <dbReference type="EMBL" id="KAI5080724.1"/>
    </source>
</evidence>
<dbReference type="EMBL" id="JABFUD020000004">
    <property type="protein sequence ID" value="KAI5080724.1"/>
    <property type="molecule type" value="Genomic_DNA"/>
</dbReference>
<protein>
    <submittedName>
        <fullName evidence="2">Uncharacterized protein</fullName>
    </submittedName>
</protein>
<comment type="caution">
    <text evidence="2">The sequence shown here is derived from an EMBL/GenBank/DDBJ whole genome shotgun (WGS) entry which is preliminary data.</text>
</comment>
<dbReference type="AlphaFoldDB" id="A0A9D4ZMC3"/>
<feature type="compositionally biased region" description="Polar residues" evidence="1">
    <location>
        <begin position="105"/>
        <end position="118"/>
    </location>
</feature>
<evidence type="ECO:0000313" key="3">
    <source>
        <dbReference type="Proteomes" id="UP000886520"/>
    </source>
</evidence>